<keyword evidence="3" id="KW-1185">Reference proteome</keyword>
<gene>
    <name evidence="2" type="ORF">K437DRAFT_186068</name>
</gene>
<comment type="caution">
    <text evidence="2">The sequence shown here is derived from an EMBL/GenBank/DDBJ whole genome shotgun (WGS) entry which is preliminary data.</text>
</comment>
<keyword evidence="1" id="KW-0812">Transmembrane</keyword>
<accession>A0A066WEY0</accession>
<feature type="transmembrane region" description="Helical" evidence="1">
    <location>
        <begin position="55"/>
        <end position="78"/>
    </location>
</feature>
<reference evidence="2 3" key="1">
    <citation type="submission" date="2014-05" db="EMBL/GenBank/DDBJ databases">
        <title>Draft genome sequence of a rare smut relative, Tilletiaria anomala UBC 951.</title>
        <authorList>
            <consortium name="DOE Joint Genome Institute"/>
            <person name="Toome M."/>
            <person name="Kuo A."/>
            <person name="Henrissat B."/>
            <person name="Lipzen A."/>
            <person name="Tritt A."/>
            <person name="Yoshinaga Y."/>
            <person name="Zane M."/>
            <person name="Barry K."/>
            <person name="Grigoriev I.V."/>
            <person name="Spatafora J.W."/>
            <person name="Aimea M.C."/>
        </authorList>
    </citation>
    <scope>NUCLEOTIDE SEQUENCE [LARGE SCALE GENOMIC DNA]</scope>
    <source>
        <strain evidence="2 3">UBC 951</strain>
    </source>
</reference>
<evidence type="ECO:0000256" key="1">
    <source>
        <dbReference type="SAM" id="Phobius"/>
    </source>
</evidence>
<dbReference type="InParanoid" id="A0A066WEY0"/>
<dbReference type="AlphaFoldDB" id="A0A066WEY0"/>
<dbReference type="RefSeq" id="XP_013245351.1">
    <property type="nucleotide sequence ID" value="XM_013389897.1"/>
</dbReference>
<dbReference type="Proteomes" id="UP000027361">
    <property type="component" value="Unassembled WGS sequence"/>
</dbReference>
<dbReference type="GeneID" id="25261936"/>
<protein>
    <submittedName>
        <fullName evidence="2">Uncharacterized protein</fullName>
    </submittedName>
</protein>
<keyword evidence="1" id="KW-0472">Membrane</keyword>
<organism evidence="2 3">
    <name type="scientific">Tilletiaria anomala (strain ATCC 24038 / CBS 436.72 / UBC 951)</name>
    <dbReference type="NCBI Taxonomy" id="1037660"/>
    <lineage>
        <taxon>Eukaryota</taxon>
        <taxon>Fungi</taxon>
        <taxon>Dikarya</taxon>
        <taxon>Basidiomycota</taxon>
        <taxon>Ustilaginomycotina</taxon>
        <taxon>Exobasidiomycetes</taxon>
        <taxon>Georgefischeriales</taxon>
        <taxon>Tilletiariaceae</taxon>
        <taxon>Tilletiaria</taxon>
    </lineage>
</organism>
<proteinExistence type="predicted"/>
<sequence>MRGSPRKRIVQERYGRRTITPWRLAEAQQRKSQDRRVCNEPLLCRFLMTSTHSVATLLVTLWPFYLLCLAVLALNLMAESSRKLSVSGLWGGLCHPFS</sequence>
<evidence type="ECO:0000313" key="3">
    <source>
        <dbReference type="Proteomes" id="UP000027361"/>
    </source>
</evidence>
<dbReference type="HOGENOM" id="CLU_2335125_0_0_1"/>
<dbReference type="EMBL" id="JMSN01000009">
    <property type="protein sequence ID" value="KDN52512.1"/>
    <property type="molecule type" value="Genomic_DNA"/>
</dbReference>
<keyword evidence="1" id="KW-1133">Transmembrane helix</keyword>
<name>A0A066WEY0_TILAU</name>
<evidence type="ECO:0000313" key="2">
    <source>
        <dbReference type="EMBL" id="KDN52512.1"/>
    </source>
</evidence>